<evidence type="ECO:0000256" key="6">
    <source>
        <dbReference type="SAM" id="Phobius"/>
    </source>
</evidence>
<dbReference type="EMBL" id="JACOQH010000002">
    <property type="protein sequence ID" value="MBC5753252.1"/>
    <property type="molecule type" value="Genomic_DNA"/>
</dbReference>
<feature type="transmembrane region" description="Helical" evidence="6">
    <location>
        <begin position="441"/>
        <end position="462"/>
    </location>
</feature>
<dbReference type="PANTHER" id="PTHR30250">
    <property type="entry name" value="PST FAMILY PREDICTED COLANIC ACID TRANSPORTER"/>
    <property type="match status" value="1"/>
</dbReference>
<feature type="transmembrane region" description="Helical" evidence="6">
    <location>
        <begin position="202"/>
        <end position="229"/>
    </location>
</feature>
<feature type="transmembrane region" description="Helical" evidence="6">
    <location>
        <begin position="474"/>
        <end position="496"/>
    </location>
</feature>
<evidence type="ECO:0000256" key="5">
    <source>
        <dbReference type="ARBA" id="ARBA00023136"/>
    </source>
</evidence>
<name>A0ABR7I8K8_9FIRM</name>
<keyword evidence="2" id="KW-1003">Cell membrane</keyword>
<comment type="caution">
    <text evidence="7">The sequence shown here is derived from an EMBL/GenBank/DDBJ whole genome shotgun (WGS) entry which is preliminary data.</text>
</comment>
<organism evidence="7 8">
    <name type="scientific">Roseburia yibonii</name>
    <dbReference type="NCBI Taxonomy" id="2763063"/>
    <lineage>
        <taxon>Bacteria</taxon>
        <taxon>Bacillati</taxon>
        <taxon>Bacillota</taxon>
        <taxon>Clostridia</taxon>
        <taxon>Lachnospirales</taxon>
        <taxon>Lachnospiraceae</taxon>
        <taxon>Roseburia</taxon>
    </lineage>
</organism>
<dbReference type="CDD" id="cd13124">
    <property type="entry name" value="MATE_SpoVB_like"/>
    <property type="match status" value="1"/>
</dbReference>
<feature type="transmembrane region" description="Helical" evidence="6">
    <location>
        <begin position="12"/>
        <end position="35"/>
    </location>
</feature>
<dbReference type="PIRSF" id="PIRSF038958">
    <property type="entry name" value="PG_synth_SpoVB"/>
    <property type="match status" value="1"/>
</dbReference>
<evidence type="ECO:0000313" key="7">
    <source>
        <dbReference type="EMBL" id="MBC5753252.1"/>
    </source>
</evidence>
<comment type="subcellular location">
    <subcellularLocation>
        <location evidence="1">Cell membrane</location>
        <topology evidence="1">Multi-pass membrane protein</topology>
    </subcellularLocation>
</comment>
<sequence>MGSNKKKSNSNFLVQGTILAVASIISRMIGLVYRIPLRSILGDIGMSYYSCAFEIYNMLLLISSYSLPTAVSKLVSARVAKGEKKNAYRVFKGAFLFAVVSGSVAAVIIYFGASYITGTLLKTPLSIFAVKILAPTLLVVAILGVLRGFFQGLGTMMPSAVSQIIEQIINAIVSVWAAYYLYSYGAKIGGVLGNKENYGAAYGAAGGTLGTNLGALSALLFLVFLFFVYRAVFKRQMRRERGARTEAYPHIFRALLFTIVPVLLSTTIYNISSILDQGVFKNIVLLQGYAEDQMDTWWGIYTGEYKLLINVPISIASAMAASCIPSLTGAFASRDMRSVKSQINSSIRFIMVIAFPCTVGIGVLSSPILQLLFHDARELPANMLRVGAVAILFYSLSTLSNGLLQGINRMKVPVRNAAVALVAHIIFLLALLYGFKLNIYAVVYANAFFAFLMCVLNGYALKKYSGYNQEIKKTFVIPAIAALIMGVAAGLCYKGVYAVLKMNAVAAAFAILVAVLVYAVALLAMKGLSEEEIRKFPKGYVLVRYAKKFHLL</sequence>
<feature type="transmembrane region" description="Helical" evidence="6">
    <location>
        <begin position="307"/>
        <end position="328"/>
    </location>
</feature>
<dbReference type="InterPro" id="IPR024923">
    <property type="entry name" value="PG_synth_SpoVB"/>
</dbReference>
<feature type="transmembrane region" description="Helical" evidence="6">
    <location>
        <begin position="250"/>
        <end position="271"/>
    </location>
</feature>
<dbReference type="InterPro" id="IPR002797">
    <property type="entry name" value="Polysacc_synth"/>
</dbReference>
<evidence type="ECO:0000256" key="1">
    <source>
        <dbReference type="ARBA" id="ARBA00004651"/>
    </source>
</evidence>
<evidence type="ECO:0000256" key="3">
    <source>
        <dbReference type="ARBA" id="ARBA00022692"/>
    </source>
</evidence>
<feature type="transmembrane region" description="Helical" evidence="6">
    <location>
        <begin position="502"/>
        <end position="525"/>
    </location>
</feature>
<feature type="transmembrane region" description="Helical" evidence="6">
    <location>
        <begin position="161"/>
        <end position="182"/>
    </location>
</feature>
<protein>
    <submittedName>
        <fullName evidence="7">Polysaccharide biosynthesis protein</fullName>
    </submittedName>
</protein>
<evidence type="ECO:0000313" key="8">
    <source>
        <dbReference type="Proteomes" id="UP000621540"/>
    </source>
</evidence>
<dbReference type="Pfam" id="PF01943">
    <property type="entry name" value="Polysacc_synt"/>
    <property type="match status" value="1"/>
</dbReference>
<keyword evidence="3 6" id="KW-0812">Transmembrane</keyword>
<evidence type="ECO:0000256" key="2">
    <source>
        <dbReference type="ARBA" id="ARBA00022475"/>
    </source>
</evidence>
<dbReference type="InterPro" id="IPR050833">
    <property type="entry name" value="Poly_Biosynth_Transport"/>
</dbReference>
<keyword evidence="8" id="KW-1185">Reference proteome</keyword>
<feature type="transmembrane region" description="Helical" evidence="6">
    <location>
        <begin position="95"/>
        <end position="116"/>
    </location>
</feature>
<evidence type="ECO:0000256" key="4">
    <source>
        <dbReference type="ARBA" id="ARBA00022989"/>
    </source>
</evidence>
<feature type="transmembrane region" description="Helical" evidence="6">
    <location>
        <begin position="416"/>
        <end position="435"/>
    </location>
</feature>
<gene>
    <name evidence="7" type="ORF">H8Z76_04265</name>
</gene>
<keyword evidence="5 6" id="KW-0472">Membrane</keyword>
<accession>A0ABR7I8K8</accession>
<proteinExistence type="predicted"/>
<dbReference type="Proteomes" id="UP000621540">
    <property type="component" value="Unassembled WGS sequence"/>
</dbReference>
<dbReference type="PANTHER" id="PTHR30250:SF21">
    <property type="entry name" value="LIPID II FLIPPASE MURJ"/>
    <property type="match status" value="1"/>
</dbReference>
<feature type="transmembrane region" description="Helical" evidence="6">
    <location>
        <begin position="128"/>
        <end position="149"/>
    </location>
</feature>
<feature type="transmembrane region" description="Helical" evidence="6">
    <location>
        <begin position="55"/>
        <end position="75"/>
    </location>
</feature>
<dbReference type="RefSeq" id="WP_186981744.1">
    <property type="nucleotide sequence ID" value="NZ_JACOQH010000002.1"/>
</dbReference>
<reference evidence="7 8" key="1">
    <citation type="submission" date="2020-08" db="EMBL/GenBank/DDBJ databases">
        <title>Genome public.</title>
        <authorList>
            <person name="Liu C."/>
            <person name="Sun Q."/>
        </authorList>
    </citation>
    <scope>NUCLEOTIDE SEQUENCE [LARGE SCALE GENOMIC DNA]</scope>
    <source>
        <strain evidence="7 8">BX0805</strain>
    </source>
</reference>
<feature type="transmembrane region" description="Helical" evidence="6">
    <location>
        <begin position="384"/>
        <end position="404"/>
    </location>
</feature>
<keyword evidence="4 6" id="KW-1133">Transmembrane helix</keyword>
<feature type="transmembrane region" description="Helical" evidence="6">
    <location>
        <begin position="349"/>
        <end position="372"/>
    </location>
</feature>